<reference evidence="2 3" key="1">
    <citation type="submission" date="2024-07" db="EMBL/GenBank/DDBJ databases">
        <title>Section-level genome sequencing and comparative genomics of Aspergillus sections Usti and Cavernicolus.</title>
        <authorList>
            <consortium name="Lawrence Berkeley National Laboratory"/>
            <person name="Nybo J.L."/>
            <person name="Vesth T.C."/>
            <person name="Theobald S."/>
            <person name="Frisvad J.C."/>
            <person name="Larsen T.O."/>
            <person name="Kjaerboelling I."/>
            <person name="Rothschild-Mancinelli K."/>
            <person name="Lyhne E.K."/>
            <person name="Kogle M.E."/>
            <person name="Barry K."/>
            <person name="Clum A."/>
            <person name="Na H."/>
            <person name="Ledsgaard L."/>
            <person name="Lin J."/>
            <person name="Lipzen A."/>
            <person name="Kuo A."/>
            <person name="Riley R."/>
            <person name="Mondo S."/>
            <person name="LaButti K."/>
            <person name="Haridas S."/>
            <person name="Pangalinan J."/>
            <person name="Salamov A.A."/>
            <person name="Simmons B.A."/>
            <person name="Magnuson J.K."/>
            <person name="Chen J."/>
            <person name="Drula E."/>
            <person name="Henrissat B."/>
            <person name="Wiebenga A."/>
            <person name="Lubbers R.J."/>
            <person name="Gomes A.C."/>
            <person name="Macurrencykelacurrency M.R."/>
            <person name="Stajich J."/>
            <person name="Grigoriev I.V."/>
            <person name="Mortensen U.H."/>
            <person name="De vries R.P."/>
            <person name="Baker S.E."/>
            <person name="Andersen M.R."/>
        </authorList>
    </citation>
    <scope>NUCLEOTIDE SEQUENCE [LARGE SCALE GENOMIC DNA]</scope>
    <source>
        <strain evidence="2 3">CBS 756.74</strain>
    </source>
</reference>
<comment type="caution">
    <text evidence="2">The sequence shown here is derived from an EMBL/GenBank/DDBJ whole genome shotgun (WGS) entry which is preliminary data.</text>
</comment>
<proteinExistence type="predicted"/>
<dbReference type="InterPro" id="IPR022137">
    <property type="entry name" value="Znf_prot_DUF3669"/>
</dbReference>
<sequence>MSESRPPLRRIGAGFCGTVWAASDTGSAYKREDGGPDRSLRHDFETHQHILQCMRQTALEYPTDTTPSAADVRYHINIPLCHSFISPTDTWWTGNLDRFPPDYKPCNMTEMQRIPPVSETTRDLLIEKYCPARLKFQITRSKTNRDCLIRPYLGRRRIQRASETPRSRGVFSLRNYPLHLDQMEEIGIPEEDIMGYSRTMAYTLAFLHWVARIDGNDIEFVLAAPNNISVGGTKGTWNNALGLHEMWMLDFDLARPMTMDEEGIQQAANAFLKNDPFCPRPDQHSSIWNAFREQYLEMSKEHISAAGLENGLQEDLPQQFIRLLEELPRTNTVIRERRYS</sequence>
<evidence type="ECO:0000313" key="3">
    <source>
        <dbReference type="Proteomes" id="UP001610444"/>
    </source>
</evidence>
<name>A0ABR4KJ08_9EURO</name>
<organism evidence="2 3">
    <name type="scientific">Aspergillus pseudodeflectus</name>
    <dbReference type="NCBI Taxonomy" id="176178"/>
    <lineage>
        <taxon>Eukaryota</taxon>
        <taxon>Fungi</taxon>
        <taxon>Dikarya</taxon>
        <taxon>Ascomycota</taxon>
        <taxon>Pezizomycotina</taxon>
        <taxon>Eurotiomycetes</taxon>
        <taxon>Eurotiomycetidae</taxon>
        <taxon>Eurotiales</taxon>
        <taxon>Aspergillaceae</taxon>
        <taxon>Aspergillus</taxon>
        <taxon>Aspergillus subgen. Nidulantes</taxon>
    </lineage>
</organism>
<dbReference type="PANTHER" id="PTHR40780">
    <property type="entry name" value="DUF3669 DOMAIN-CONTAINING PROTEIN"/>
    <property type="match status" value="1"/>
</dbReference>
<dbReference type="PANTHER" id="PTHR40780:SF3">
    <property type="entry name" value="DUF3669 DOMAIN-CONTAINING PROTEIN"/>
    <property type="match status" value="1"/>
</dbReference>
<dbReference type="EMBL" id="JBFXLR010000018">
    <property type="protein sequence ID" value="KAL2851277.1"/>
    <property type="molecule type" value="Genomic_DNA"/>
</dbReference>
<protein>
    <submittedName>
        <fullName evidence="2">Zinc finger protein-domain-containing protein</fullName>
    </submittedName>
</protein>
<accession>A0ABR4KJ08</accession>
<feature type="domain" description="DUF3669" evidence="1">
    <location>
        <begin position="246"/>
        <end position="304"/>
    </location>
</feature>
<evidence type="ECO:0000259" key="1">
    <source>
        <dbReference type="Pfam" id="PF12417"/>
    </source>
</evidence>
<dbReference type="Pfam" id="PF12417">
    <property type="entry name" value="DUF3669"/>
    <property type="match status" value="1"/>
</dbReference>
<dbReference type="GeneID" id="98160592"/>
<evidence type="ECO:0000313" key="2">
    <source>
        <dbReference type="EMBL" id="KAL2851277.1"/>
    </source>
</evidence>
<dbReference type="RefSeq" id="XP_070899718.1">
    <property type="nucleotide sequence ID" value="XM_071045428.1"/>
</dbReference>
<keyword evidence="3" id="KW-1185">Reference proteome</keyword>
<dbReference type="Proteomes" id="UP001610444">
    <property type="component" value="Unassembled WGS sequence"/>
</dbReference>
<gene>
    <name evidence="2" type="ORF">BJX68DRAFT_266186</name>
</gene>